<evidence type="ECO:0000259" key="1">
    <source>
        <dbReference type="Pfam" id="PF01266"/>
    </source>
</evidence>
<reference evidence="2 3" key="1">
    <citation type="submission" date="2023-12" db="EMBL/GenBank/DDBJ databases">
        <title>Baltic Sea Cyanobacteria.</title>
        <authorList>
            <person name="Delbaje E."/>
            <person name="Fewer D.P."/>
            <person name="Shishido T.K."/>
        </authorList>
    </citation>
    <scope>NUCLEOTIDE SEQUENCE [LARGE SCALE GENOMIC DNA]</scope>
    <source>
        <strain evidence="2 3">UHCC 0139</strain>
    </source>
</reference>
<comment type="caution">
    <text evidence="2">The sequence shown here is derived from an EMBL/GenBank/DDBJ whole genome shotgun (WGS) entry which is preliminary data.</text>
</comment>
<dbReference type="Proteomes" id="UP001304461">
    <property type="component" value="Unassembled WGS sequence"/>
</dbReference>
<organism evidence="2 3">
    <name type="scientific">Cyanobium gracile UHCC 0139</name>
    <dbReference type="NCBI Taxonomy" id="3110308"/>
    <lineage>
        <taxon>Bacteria</taxon>
        <taxon>Bacillati</taxon>
        <taxon>Cyanobacteriota</taxon>
        <taxon>Cyanophyceae</taxon>
        <taxon>Synechococcales</taxon>
        <taxon>Prochlorococcaceae</taxon>
        <taxon>Cyanobium</taxon>
    </lineage>
</organism>
<dbReference type="PANTHER" id="PTHR13847">
    <property type="entry name" value="SARCOSINE DEHYDROGENASE-RELATED"/>
    <property type="match status" value="1"/>
</dbReference>
<keyword evidence="2" id="KW-0560">Oxidoreductase</keyword>
<feature type="domain" description="FAD dependent oxidoreductase" evidence="1">
    <location>
        <begin position="103"/>
        <end position="335"/>
    </location>
</feature>
<dbReference type="InterPro" id="IPR006076">
    <property type="entry name" value="FAD-dep_OxRdtase"/>
</dbReference>
<gene>
    <name evidence="2" type="ORF">VB738_14065</name>
</gene>
<protein>
    <submittedName>
        <fullName evidence="2">FAD-binding oxidoreductase</fullName>
        <ecNumber evidence="2">1.-.-.-</ecNumber>
    </submittedName>
</protein>
<name>A0ABU5RX63_9CYAN</name>
<proteinExistence type="predicted"/>
<dbReference type="RefSeq" id="WP_323306336.1">
    <property type="nucleotide sequence ID" value="NZ_JAYGHX010000010.1"/>
</dbReference>
<dbReference type="EC" id="1.-.-.-" evidence="2"/>
<keyword evidence="3" id="KW-1185">Reference proteome</keyword>
<dbReference type="SUPFAM" id="SSF51905">
    <property type="entry name" value="FAD/NAD(P)-binding domain"/>
    <property type="match status" value="1"/>
</dbReference>
<evidence type="ECO:0000313" key="2">
    <source>
        <dbReference type="EMBL" id="MEA5392384.1"/>
    </source>
</evidence>
<dbReference type="Gene3D" id="3.30.9.10">
    <property type="entry name" value="D-Amino Acid Oxidase, subunit A, domain 2"/>
    <property type="match status" value="1"/>
</dbReference>
<sequence length="354" mass="36851">MSSPGRLTVIGGGLAGSLLALELVERGQAVTLVDAGEATATALSYGGVAWWAGAPGPLGRLLRQAPARWRRLQARHGPLGWRGCGLRLHGGDWTTPLLRPPFAQVDTAVLMEAMPRVLAAAGVERRRGRVLAPPQPLAGGWQLELEPGGTLVADQVVLAAGAGCRALAPGLPERHRASWAGVLALPARPTPSTAAASPWQRHAAARRIVQPRHWQRPSLEARAPELGEERWIVDPGFAPQGEGLLLGQISLVRPCLDTGEPPAAAEMERRLRQALARLDPALAALPGPYRQVPVAFCSGERPLVGPLGGAAGLWVFSGFGGAFAQVPVLAPVLADVIAGVTDPGVLAGFGILPG</sequence>
<dbReference type="Gene3D" id="3.50.50.60">
    <property type="entry name" value="FAD/NAD(P)-binding domain"/>
    <property type="match status" value="2"/>
</dbReference>
<evidence type="ECO:0000313" key="3">
    <source>
        <dbReference type="Proteomes" id="UP001304461"/>
    </source>
</evidence>
<dbReference type="EMBL" id="JAYGHX010000010">
    <property type="protein sequence ID" value="MEA5392384.1"/>
    <property type="molecule type" value="Genomic_DNA"/>
</dbReference>
<dbReference type="Pfam" id="PF01266">
    <property type="entry name" value="DAO"/>
    <property type="match status" value="2"/>
</dbReference>
<dbReference type="InterPro" id="IPR036188">
    <property type="entry name" value="FAD/NAD-bd_sf"/>
</dbReference>
<feature type="domain" description="FAD dependent oxidoreductase" evidence="1">
    <location>
        <begin position="7"/>
        <end position="89"/>
    </location>
</feature>
<accession>A0ABU5RX63</accession>
<dbReference type="GO" id="GO:0016491">
    <property type="term" value="F:oxidoreductase activity"/>
    <property type="evidence" value="ECO:0007669"/>
    <property type="project" value="UniProtKB-KW"/>
</dbReference>